<gene>
    <name evidence="1" type="ORF">MC7420_7859</name>
</gene>
<dbReference type="HOGENOM" id="CLU_3326763_0_0_3"/>
<evidence type="ECO:0000313" key="2">
    <source>
        <dbReference type="Proteomes" id="UP000003835"/>
    </source>
</evidence>
<dbReference type="STRING" id="118168.MC7420_7859"/>
<proteinExistence type="predicted"/>
<keyword evidence="2" id="KW-1185">Reference proteome</keyword>
<organism evidence="1 2">
    <name type="scientific">Coleofasciculus chthonoplastes PCC 7420</name>
    <dbReference type="NCBI Taxonomy" id="118168"/>
    <lineage>
        <taxon>Bacteria</taxon>
        <taxon>Bacillati</taxon>
        <taxon>Cyanobacteriota</taxon>
        <taxon>Cyanophyceae</taxon>
        <taxon>Coleofasciculales</taxon>
        <taxon>Coleofasciculaceae</taxon>
        <taxon>Coleofasciculus</taxon>
    </lineage>
</organism>
<evidence type="ECO:0000313" key="1">
    <source>
        <dbReference type="EMBL" id="EDX78121.1"/>
    </source>
</evidence>
<dbReference type="EMBL" id="DS989842">
    <property type="protein sequence ID" value="EDX78121.1"/>
    <property type="molecule type" value="Genomic_DNA"/>
</dbReference>
<protein>
    <submittedName>
        <fullName evidence="1">Uncharacterized protein</fullName>
    </submittedName>
</protein>
<dbReference type="Proteomes" id="UP000003835">
    <property type="component" value="Unassembled WGS sequence"/>
</dbReference>
<sequence>MILNALATVTLTFEKWSLLLYFQTWAKCLSSSALALIP</sequence>
<name>B4VIJ9_9CYAN</name>
<dbReference type="AlphaFoldDB" id="B4VIJ9"/>
<reference evidence="1 2" key="1">
    <citation type="submission" date="2008-07" db="EMBL/GenBank/DDBJ databases">
        <authorList>
            <person name="Tandeau de Marsac N."/>
            <person name="Ferriera S."/>
            <person name="Johnson J."/>
            <person name="Kravitz S."/>
            <person name="Beeson K."/>
            <person name="Sutton G."/>
            <person name="Rogers Y.-H."/>
            <person name="Friedman R."/>
            <person name="Frazier M."/>
            <person name="Venter J.C."/>
        </authorList>
    </citation>
    <scope>NUCLEOTIDE SEQUENCE [LARGE SCALE GENOMIC DNA]</scope>
    <source>
        <strain evidence="1 2">PCC 7420</strain>
    </source>
</reference>
<accession>B4VIJ9</accession>